<dbReference type="AlphaFoldDB" id="A0AAD5G1G8"/>
<dbReference type="Proteomes" id="UP001206925">
    <property type="component" value="Unassembled WGS sequence"/>
</dbReference>
<dbReference type="PANTHER" id="PTHR12378:SF80">
    <property type="entry name" value="IP06716P-RELATED"/>
    <property type="match status" value="1"/>
</dbReference>
<sequence>MGRESISSDSRSPERDYSNMDTEVMLNVYDLTPVNSYSIWFGFGIFHSGLQGSVCSCLLPENLQVTAVKQPPEYHNCGKYTFSSLCSQE</sequence>
<accession>A0AAD5G1G8</accession>
<dbReference type="GO" id="GO:0016579">
    <property type="term" value="P:protein deubiquitination"/>
    <property type="evidence" value="ECO:0007669"/>
    <property type="project" value="TreeGrafter"/>
</dbReference>
<comment type="caution">
    <text evidence="1">The sequence shown here is derived from an EMBL/GenBank/DDBJ whole genome shotgun (WGS) entry which is preliminary data.</text>
</comment>
<name>A0AAD5G1G8_AMBAR</name>
<evidence type="ECO:0000313" key="1">
    <source>
        <dbReference type="EMBL" id="KAI7725304.1"/>
    </source>
</evidence>
<reference evidence="1" key="1">
    <citation type="submission" date="2022-06" db="EMBL/GenBank/DDBJ databases">
        <title>Uncovering the hologenomic basis of an extraordinary plant invasion.</title>
        <authorList>
            <person name="Bieker V.C."/>
            <person name="Martin M.D."/>
            <person name="Gilbert T."/>
            <person name="Hodgins K."/>
            <person name="Battlay P."/>
            <person name="Petersen B."/>
            <person name="Wilson J."/>
        </authorList>
    </citation>
    <scope>NUCLEOTIDE SEQUENCE</scope>
    <source>
        <strain evidence="1">AA19_3_7</strain>
        <tissue evidence="1">Leaf</tissue>
    </source>
</reference>
<dbReference type="PANTHER" id="PTHR12378">
    <property type="entry name" value="DESUMOYLATING ISOPEPTIDASE"/>
    <property type="match status" value="1"/>
</dbReference>
<organism evidence="1 2">
    <name type="scientific">Ambrosia artemisiifolia</name>
    <name type="common">Common ragweed</name>
    <dbReference type="NCBI Taxonomy" id="4212"/>
    <lineage>
        <taxon>Eukaryota</taxon>
        <taxon>Viridiplantae</taxon>
        <taxon>Streptophyta</taxon>
        <taxon>Embryophyta</taxon>
        <taxon>Tracheophyta</taxon>
        <taxon>Spermatophyta</taxon>
        <taxon>Magnoliopsida</taxon>
        <taxon>eudicotyledons</taxon>
        <taxon>Gunneridae</taxon>
        <taxon>Pentapetalae</taxon>
        <taxon>asterids</taxon>
        <taxon>campanulids</taxon>
        <taxon>Asterales</taxon>
        <taxon>Asteraceae</taxon>
        <taxon>Asteroideae</taxon>
        <taxon>Heliantheae alliance</taxon>
        <taxon>Heliantheae</taxon>
        <taxon>Ambrosia</taxon>
    </lineage>
</organism>
<protein>
    <submittedName>
        <fullName evidence="1">Uncharacterized protein</fullName>
    </submittedName>
</protein>
<dbReference type="InterPro" id="IPR008580">
    <property type="entry name" value="PPPDE_dom"/>
</dbReference>
<evidence type="ECO:0000313" key="2">
    <source>
        <dbReference type="Proteomes" id="UP001206925"/>
    </source>
</evidence>
<keyword evidence="2" id="KW-1185">Reference proteome</keyword>
<dbReference type="EMBL" id="JAMZMK010011977">
    <property type="protein sequence ID" value="KAI7725304.1"/>
    <property type="molecule type" value="Genomic_DNA"/>
</dbReference>
<dbReference type="GO" id="GO:0101005">
    <property type="term" value="F:deubiquitinase activity"/>
    <property type="evidence" value="ECO:0007669"/>
    <property type="project" value="TreeGrafter"/>
</dbReference>
<gene>
    <name evidence="1" type="ORF">M8C21_017945</name>
</gene>
<proteinExistence type="predicted"/>